<protein>
    <submittedName>
        <fullName evidence="4">Wsv094</fullName>
    </submittedName>
</protein>
<name>A0A0N4V6A2_ENTVE</name>
<keyword evidence="1" id="KW-0472">Membrane</keyword>
<evidence type="ECO:0000313" key="2">
    <source>
        <dbReference type="EMBL" id="VDD90640.1"/>
    </source>
</evidence>
<evidence type="ECO:0000313" key="3">
    <source>
        <dbReference type="Proteomes" id="UP000274131"/>
    </source>
</evidence>
<keyword evidence="1" id="KW-0812">Transmembrane</keyword>
<accession>A0A0N4V6A2</accession>
<keyword evidence="3" id="KW-1185">Reference proteome</keyword>
<organism evidence="4">
    <name type="scientific">Enterobius vermicularis</name>
    <name type="common">Human pinworm</name>
    <dbReference type="NCBI Taxonomy" id="51028"/>
    <lineage>
        <taxon>Eukaryota</taxon>
        <taxon>Metazoa</taxon>
        <taxon>Ecdysozoa</taxon>
        <taxon>Nematoda</taxon>
        <taxon>Chromadorea</taxon>
        <taxon>Rhabditida</taxon>
        <taxon>Spirurina</taxon>
        <taxon>Oxyuridomorpha</taxon>
        <taxon>Oxyuroidea</taxon>
        <taxon>Oxyuridae</taxon>
        <taxon>Enterobius</taxon>
    </lineage>
</organism>
<sequence length="132" mass="15708">MVLFVHSANGFCFTDTNTNIHTYIHTYIHTHTHTHTHTHIYTQIHTTNTSLRLSCLCTTSQLSIYLLYITPTIYTISISAAGLVRFFFPFLFFLLCFALFPQCCIYGHRSHHHRYDLLRRHYRCCRHFDYQS</sequence>
<keyword evidence="1" id="KW-1133">Transmembrane helix</keyword>
<feature type="transmembrane region" description="Helical" evidence="1">
    <location>
        <begin position="86"/>
        <end position="107"/>
    </location>
</feature>
<feature type="transmembrane region" description="Helical" evidence="1">
    <location>
        <begin position="62"/>
        <end position="80"/>
    </location>
</feature>
<reference evidence="2 3" key="2">
    <citation type="submission" date="2018-10" db="EMBL/GenBank/DDBJ databases">
        <authorList>
            <consortium name="Pathogen Informatics"/>
        </authorList>
    </citation>
    <scope>NUCLEOTIDE SEQUENCE [LARGE SCALE GENOMIC DNA]</scope>
</reference>
<gene>
    <name evidence="2" type="ORF">EVEC_LOCUS5391</name>
</gene>
<evidence type="ECO:0000313" key="4">
    <source>
        <dbReference type="WBParaSite" id="EVEC_0000578001-mRNA-1"/>
    </source>
</evidence>
<reference evidence="4" key="1">
    <citation type="submission" date="2017-02" db="UniProtKB">
        <authorList>
            <consortium name="WormBaseParasite"/>
        </authorList>
    </citation>
    <scope>IDENTIFICATION</scope>
</reference>
<evidence type="ECO:0000256" key="1">
    <source>
        <dbReference type="SAM" id="Phobius"/>
    </source>
</evidence>
<dbReference type="EMBL" id="UXUI01008150">
    <property type="protein sequence ID" value="VDD90640.1"/>
    <property type="molecule type" value="Genomic_DNA"/>
</dbReference>
<dbReference type="AlphaFoldDB" id="A0A0N4V6A2"/>
<dbReference type="Proteomes" id="UP000274131">
    <property type="component" value="Unassembled WGS sequence"/>
</dbReference>
<dbReference type="WBParaSite" id="EVEC_0000578001-mRNA-1">
    <property type="protein sequence ID" value="EVEC_0000578001-mRNA-1"/>
    <property type="gene ID" value="EVEC_0000578001"/>
</dbReference>
<proteinExistence type="predicted"/>